<evidence type="ECO:0000313" key="4">
    <source>
        <dbReference type="WBParaSite" id="TREG1_11880.3"/>
    </source>
</evidence>
<dbReference type="WBParaSite" id="TREG1_11880.2">
    <property type="protein sequence ID" value="TREG1_11880.2"/>
    <property type="gene ID" value="TREG1_11880"/>
</dbReference>
<reference evidence="3 4" key="2">
    <citation type="submission" date="2023-11" db="UniProtKB">
        <authorList>
            <consortium name="WormBaseParasite"/>
        </authorList>
    </citation>
    <scope>IDENTIFICATION</scope>
</reference>
<dbReference type="WBParaSite" id="TREG1_11880.3">
    <property type="protein sequence ID" value="TREG1_11880.3"/>
    <property type="gene ID" value="TREG1_11880"/>
</dbReference>
<feature type="region of interest" description="Disordered" evidence="1">
    <location>
        <begin position="59"/>
        <end position="177"/>
    </location>
</feature>
<feature type="compositionally biased region" description="Low complexity" evidence="1">
    <location>
        <begin position="84"/>
        <end position="103"/>
    </location>
</feature>
<feature type="compositionally biased region" description="Polar residues" evidence="1">
    <location>
        <begin position="72"/>
        <end position="83"/>
    </location>
</feature>
<feature type="compositionally biased region" description="Polar residues" evidence="1">
    <location>
        <begin position="145"/>
        <end position="177"/>
    </location>
</feature>
<dbReference type="Proteomes" id="UP000050795">
    <property type="component" value="Unassembled WGS sequence"/>
</dbReference>
<evidence type="ECO:0000256" key="1">
    <source>
        <dbReference type="SAM" id="MobiDB-lite"/>
    </source>
</evidence>
<sequence>MNYLYLKHYCIKDSNAKAVCESPTSPSKKVVDRPLGGIALFGPRNEILGEMKNRLKLRITGNSESKEETHPVTPTNNEIELQESSSYDNTSSNRSTDSSPRSSMYDDAEQSEFKSVSEMLMNRARKPPTRKPTLNHRTDNPHQLLPNSSTASNSGSPVDDSLSNIQDGLTDFFNSSS</sequence>
<name>A0AA85ITF6_TRIRE</name>
<dbReference type="AlphaFoldDB" id="A0AA85ITF6"/>
<protein>
    <submittedName>
        <fullName evidence="3 4">Cell division cycle-associated protein 2</fullName>
    </submittedName>
</protein>
<proteinExistence type="predicted"/>
<evidence type="ECO:0000313" key="3">
    <source>
        <dbReference type="WBParaSite" id="TREG1_11880.2"/>
    </source>
</evidence>
<evidence type="ECO:0000313" key="2">
    <source>
        <dbReference type="Proteomes" id="UP000050795"/>
    </source>
</evidence>
<keyword evidence="2" id="KW-1185">Reference proteome</keyword>
<accession>A0AA85ITF6</accession>
<organism evidence="2 3">
    <name type="scientific">Trichobilharzia regenti</name>
    <name type="common">Nasal bird schistosome</name>
    <dbReference type="NCBI Taxonomy" id="157069"/>
    <lineage>
        <taxon>Eukaryota</taxon>
        <taxon>Metazoa</taxon>
        <taxon>Spiralia</taxon>
        <taxon>Lophotrochozoa</taxon>
        <taxon>Platyhelminthes</taxon>
        <taxon>Trematoda</taxon>
        <taxon>Digenea</taxon>
        <taxon>Strigeidida</taxon>
        <taxon>Schistosomatoidea</taxon>
        <taxon>Schistosomatidae</taxon>
        <taxon>Trichobilharzia</taxon>
    </lineage>
</organism>
<reference evidence="2" key="1">
    <citation type="submission" date="2022-06" db="EMBL/GenBank/DDBJ databases">
        <authorList>
            <person name="Berger JAMES D."/>
            <person name="Berger JAMES D."/>
        </authorList>
    </citation>
    <scope>NUCLEOTIDE SEQUENCE [LARGE SCALE GENOMIC DNA]</scope>
</reference>